<dbReference type="EMBL" id="JAEHOD010000027">
    <property type="protein sequence ID" value="KAG2445144.1"/>
    <property type="molecule type" value="Genomic_DNA"/>
</dbReference>
<feature type="domain" description="Pherophorin" evidence="2">
    <location>
        <begin position="219"/>
        <end position="374"/>
    </location>
</feature>
<accession>A0A835WD82</accession>
<evidence type="ECO:0000313" key="4">
    <source>
        <dbReference type="Proteomes" id="UP000613740"/>
    </source>
</evidence>
<organism evidence="3 4">
    <name type="scientific">Chlamydomonas schloesseri</name>
    <dbReference type="NCBI Taxonomy" id="2026947"/>
    <lineage>
        <taxon>Eukaryota</taxon>
        <taxon>Viridiplantae</taxon>
        <taxon>Chlorophyta</taxon>
        <taxon>core chlorophytes</taxon>
        <taxon>Chlorophyceae</taxon>
        <taxon>CS clade</taxon>
        <taxon>Chlamydomonadales</taxon>
        <taxon>Chlamydomonadaceae</taxon>
        <taxon>Chlamydomonas</taxon>
    </lineage>
</organism>
<name>A0A835WD82_9CHLO</name>
<dbReference type="Proteomes" id="UP000613740">
    <property type="component" value="Unassembled WGS sequence"/>
</dbReference>
<dbReference type="InterPro" id="IPR024616">
    <property type="entry name" value="Pherophorin"/>
</dbReference>
<feature type="chain" id="PRO_5032948212" description="Pherophorin domain-containing protein" evidence="1">
    <location>
        <begin position="17"/>
        <end position="380"/>
    </location>
</feature>
<protein>
    <recommendedName>
        <fullName evidence="2">Pherophorin domain-containing protein</fullName>
    </recommendedName>
</protein>
<feature type="signal peptide" evidence="1">
    <location>
        <begin position="1"/>
        <end position="16"/>
    </location>
</feature>
<dbReference type="Pfam" id="PF12499">
    <property type="entry name" value="DUF3707"/>
    <property type="match status" value="2"/>
</dbReference>
<gene>
    <name evidence="3" type="ORF">HYH02_008612</name>
</gene>
<reference evidence="3" key="1">
    <citation type="journal article" date="2020" name="bioRxiv">
        <title>Comparative genomics of Chlamydomonas.</title>
        <authorList>
            <person name="Craig R.J."/>
            <person name="Hasan A.R."/>
            <person name="Ness R.W."/>
            <person name="Keightley P.D."/>
        </authorList>
    </citation>
    <scope>NUCLEOTIDE SEQUENCE</scope>
    <source>
        <strain evidence="3">CCAP 11/173</strain>
    </source>
</reference>
<feature type="domain" description="Pherophorin" evidence="2">
    <location>
        <begin position="41"/>
        <end position="195"/>
    </location>
</feature>
<dbReference type="AlphaFoldDB" id="A0A835WD82"/>
<dbReference type="OrthoDB" id="532659at2759"/>
<comment type="caution">
    <text evidence="3">The sequence shown here is derived from an EMBL/GenBank/DDBJ whole genome shotgun (WGS) entry which is preliminary data.</text>
</comment>
<evidence type="ECO:0000256" key="1">
    <source>
        <dbReference type="SAM" id="SignalP"/>
    </source>
</evidence>
<keyword evidence="4" id="KW-1185">Reference proteome</keyword>
<evidence type="ECO:0000259" key="2">
    <source>
        <dbReference type="Pfam" id="PF12499"/>
    </source>
</evidence>
<sequence length="380" mass="40849">MASKVLLLALLGAVAALSVNAGRLDAVDASGRSLLQANLRFPYCRCDDRLRNSPWRLKWDGPLANVASYNWICFKIYTNFTDTRCTGPVDSQPACCKPALSKLEFNVEPDCKGTVTRAMVNKNTADLKTVSIDKLDNGRAILRLSKGLDYTASTLPAGGLSVCFNVLKDQCTLSELFMSPNSAQYALFNSKNCCPAGIVTPPAGPSGPAPRPTPTPNNFPYCNCATYGRNSFPWRVSVLNKTTTATSERVCLKLYVDPAAAAVCNDKFGCCRQGLQKIELEATSTVPGQCKGSISPFTLTGTTDIKSSFLWDSTRPVLKFTKLDLSYSQGVAGAALCFNLKGPGCTRLNQLCTAGKQCPIAVFNGQSPFNTCCPAFFLDA</sequence>
<evidence type="ECO:0000313" key="3">
    <source>
        <dbReference type="EMBL" id="KAG2445144.1"/>
    </source>
</evidence>
<proteinExistence type="predicted"/>
<keyword evidence="1" id="KW-0732">Signal</keyword>